<organism evidence="2 3">
    <name type="scientific">Exilibacterium tricleocarpae</name>
    <dbReference type="NCBI Taxonomy" id="2591008"/>
    <lineage>
        <taxon>Bacteria</taxon>
        <taxon>Pseudomonadati</taxon>
        <taxon>Pseudomonadota</taxon>
        <taxon>Gammaproteobacteria</taxon>
        <taxon>Cellvibrionales</taxon>
        <taxon>Cellvibrionaceae</taxon>
        <taxon>Exilibacterium</taxon>
    </lineage>
</organism>
<feature type="transmembrane region" description="Helical" evidence="1">
    <location>
        <begin position="203"/>
        <end position="222"/>
    </location>
</feature>
<dbReference type="InterPro" id="IPR021913">
    <property type="entry name" value="DUF3526"/>
</dbReference>
<protein>
    <submittedName>
        <fullName evidence="2">DUF3526 domain-containing protein</fullName>
    </submittedName>
</protein>
<dbReference type="EMBL" id="VHSG01000024">
    <property type="protein sequence ID" value="TQV70579.1"/>
    <property type="molecule type" value="Genomic_DNA"/>
</dbReference>
<name>A0A545T074_9GAMM</name>
<dbReference type="Pfam" id="PF12040">
    <property type="entry name" value="DUF3526"/>
    <property type="match status" value="1"/>
</dbReference>
<accession>A0A545T074</accession>
<dbReference type="OrthoDB" id="6016419at2"/>
<evidence type="ECO:0000313" key="2">
    <source>
        <dbReference type="EMBL" id="TQV70579.1"/>
    </source>
</evidence>
<dbReference type="RefSeq" id="WP_142928989.1">
    <property type="nucleotide sequence ID" value="NZ_ML660102.1"/>
</dbReference>
<keyword evidence="3" id="KW-1185">Reference proteome</keyword>
<gene>
    <name evidence="2" type="ORF">FKG94_21400</name>
</gene>
<dbReference type="AlphaFoldDB" id="A0A545T074"/>
<keyword evidence="1" id="KW-0472">Membrane</keyword>
<proteinExistence type="predicted"/>
<comment type="caution">
    <text evidence="2">The sequence shown here is derived from an EMBL/GenBank/DDBJ whole genome shotgun (WGS) entry which is preliminary data.</text>
</comment>
<feature type="transmembrane region" description="Helical" evidence="1">
    <location>
        <begin position="234"/>
        <end position="255"/>
    </location>
</feature>
<keyword evidence="1" id="KW-1133">Transmembrane helix</keyword>
<evidence type="ECO:0000256" key="1">
    <source>
        <dbReference type="SAM" id="Phobius"/>
    </source>
</evidence>
<feature type="transmembrane region" description="Helical" evidence="1">
    <location>
        <begin position="176"/>
        <end position="197"/>
    </location>
</feature>
<keyword evidence="1" id="KW-0812">Transmembrane</keyword>
<dbReference type="Proteomes" id="UP000319732">
    <property type="component" value="Unassembled WGS sequence"/>
</dbReference>
<evidence type="ECO:0000313" key="3">
    <source>
        <dbReference type="Proteomes" id="UP000319732"/>
    </source>
</evidence>
<feature type="transmembrane region" description="Helical" evidence="1">
    <location>
        <begin position="16"/>
        <end position="37"/>
    </location>
</feature>
<reference evidence="2 3" key="1">
    <citation type="submission" date="2019-06" db="EMBL/GenBank/DDBJ databases">
        <title>Whole genome sequence for Cellvibrionaceae sp. R142.</title>
        <authorList>
            <person name="Wang G."/>
        </authorList>
    </citation>
    <scope>NUCLEOTIDE SEQUENCE [LARGE SCALE GENOMIC DNA]</scope>
    <source>
        <strain evidence="2 3">R142</strain>
    </source>
</reference>
<sequence>MANLIREIRFALTESIVRWTLLLAFMLSGFSLANGLYEVRQQESQLATLKSEAQKDQAYVLPQQGDAGGAAYYMLHLTYDPPSELAFAALGLRDELPWKHRVKMLALEGQIYEADQSNPELAYLGKLDFNYLVSILLPLLIIGLLYDLDARERRESRYELLCASSRRGKGVLFDRAFARVVLLFLVIIVPFLIALLISGAKFYSGFLVLAPVLLHALFWLVICRVVTSRKIEGITAAAILFGTWLVVTSLVPVVGKSAVERWVEVPNGGEILLTQRETVNDAWDLPKQATMSRFLEVHPEWRDYAGIEGSFEWKWYYAFQQVGDQQVEPMSTALSQRIAGRDARMGWVSALSPPLMVDRWLTKSAETDITQHMRYIACVRDFHAELRRFHYPMLFGREVYSVEAMDELPQFSPCVVQN</sequence>